<dbReference type="InterPro" id="IPR036259">
    <property type="entry name" value="MFS_trans_sf"/>
</dbReference>
<evidence type="ECO:0000256" key="1">
    <source>
        <dbReference type="ARBA" id="ARBA00004651"/>
    </source>
</evidence>
<keyword evidence="4 6" id="KW-1133">Transmembrane helix</keyword>
<dbReference type="EMBL" id="LGKP01000013">
    <property type="protein sequence ID" value="KPL90146.1"/>
    <property type="molecule type" value="Genomic_DNA"/>
</dbReference>
<evidence type="ECO:0000256" key="4">
    <source>
        <dbReference type="ARBA" id="ARBA00022989"/>
    </source>
</evidence>
<dbReference type="PROSITE" id="PS50850">
    <property type="entry name" value="MFS"/>
    <property type="match status" value="1"/>
</dbReference>
<dbReference type="GO" id="GO:0005886">
    <property type="term" value="C:plasma membrane"/>
    <property type="evidence" value="ECO:0007669"/>
    <property type="project" value="UniProtKB-SubCell"/>
</dbReference>
<comment type="caution">
    <text evidence="8">The sequence shown here is derived from an EMBL/GenBank/DDBJ whole genome shotgun (WGS) entry which is preliminary data.</text>
</comment>
<evidence type="ECO:0000313" key="8">
    <source>
        <dbReference type="EMBL" id="KPL90146.1"/>
    </source>
</evidence>
<dbReference type="SUPFAM" id="SSF103473">
    <property type="entry name" value="MFS general substrate transporter"/>
    <property type="match status" value="1"/>
</dbReference>
<feature type="transmembrane region" description="Helical" evidence="6">
    <location>
        <begin position="50"/>
        <end position="68"/>
    </location>
</feature>
<keyword evidence="3 6" id="KW-0812">Transmembrane</keyword>
<gene>
    <name evidence="8" type="ORF">SE18_08020</name>
</gene>
<name>A0A0N8GSS9_9CHLR</name>
<feature type="transmembrane region" description="Helical" evidence="6">
    <location>
        <begin position="105"/>
        <end position="126"/>
    </location>
</feature>
<keyword evidence="9" id="KW-1185">Reference proteome</keyword>
<evidence type="ECO:0000259" key="7">
    <source>
        <dbReference type="PROSITE" id="PS50850"/>
    </source>
</evidence>
<feature type="transmembrane region" description="Helical" evidence="6">
    <location>
        <begin position="290"/>
        <end position="313"/>
    </location>
</feature>
<dbReference type="Gene3D" id="1.20.1250.20">
    <property type="entry name" value="MFS general substrate transporter like domains"/>
    <property type="match status" value="1"/>
</dbReference>
<feature type="transmembrane region" description="Helical" evidence="6">
    <location>
        <begin position="420"/>
        <end position="440"/>
    </location>
</feature>
<feature type="transmembrane region" description="Helical" evidence="6">
    <location>
        <begin position="353"/>
        <end position="372"/>
    </location>
</feature>
<feature type="transmembrane region" description="Helical" evidence="6">
    <location>
        <begin position="472"/>
        <end position="494"/>
    </location>
</feature>
<evidence type="ECO:0000256" key="5">
    <source>
        <dbReference type="ARBA" id="ARBA00023136"/>
    </source>
</evidence>
<dbReference type="STRING" id="70996.SE18_08020"/>
<proteinExistence type="predicted"/>
<feature type="transmembrane region" description="Helical" evidence="6">
    <location>
        <begin position="171"/>
        <end position="190"/>
    </location>
</feature>
<feature type="transmembrane region" description="Helical" evidence="6">
    <location>
        <begin position="80"/>
        <end position="99"/>
    </location>
</feature>
<dbReference type="InterPro" id="IPR020846">
    <property type="entry name" value="MFS_dom"/>
</dbReference>
<comment type="subcellular location">
    <subcellularLocation>
        <location evidence="1">Cell membrane</location>
        <topology evidence="1">Multi-pass membrane protein</topology>
    </subcellularLocation>
</comment>
<dbReference type="PANTHER" id="PTHR23501">
    <property type="entry name" value="MAJOR FACILITATOR SUPERFAMILY"/>
    <property type="match status" value="1"/>
</dbReference>
<feature type="transmembrane region" description="Helical" evidence="6">
    <location>
        <begin position="202"/>
        <end position="227"/>
    </location>
</feature>
<dbReference type="PANTHER" id="PTHR23501:SF191">
    <property type="entry name" value="VACUOLAR BASIC AMINO ACID TRANSPORTER 4"/>
    <property type="match status" value="1"/>
</dbReference>
<protein>
    <recommendedName>
        <fullName evidence="7">Major facilitator superfamily (MFS) profile domain-containing protein</fullName>
    </recommendedName>
</protein>
<evidence type="ECO:0000256" key="2">
    <source>
        <dbReference type="ARBA" id="ARBA00022448"/>
    </source>
</evidence>
<dbReference type="Pfam" id="PF07690">
    <property type="entry name" value="MFS_1"/>
    <property type="match status" value="1"/>
</dbReference>
<dbReference type="Gene3D" id="1.20.1720.10">
    <property type="entry name" value="Multidrug resistance protein D"/>
    <property type="match status" value="1"/>
</dbReference>
<dbReference type="PRINTS" id="PR01036">
    <property type="entry name" value="TCRTETB"/>
</dbReference>
<evidence type="ECO:0000256" key="6">
    <source>
        <dbReference type="SAM" id="Phobius"/>
    </source>
</evidence>
<organism evidence="8 9">
    <name type="scientific">Herpetosiphon geysericola</name>
    <dbReference type="NCBI Taxonomy" id="70996"/>
    <lineage>
        <taxon>Bacteria</taxon>
        <taxon>Bacillati</taxon>
        <taxon>Chloroflexota</taxon>
        <taxon>Chloroflexia</taxon>
        <taxon>Herpetosiphonales</taxon>
        <taxon>Herpetosiphonaceae</taxon>
        <taxon>Herpetosiphon</taxon>
    </lineage>
</organism>
<evidence type="ECO:0000256" key="3">
    <source>
        <dbReference type="ARBA" id="ARBA00022692"/>
    </source>
</evidence>
<evidence type="ECO:0000313" key="9">
    <source>
        <dbReference type="Proteomes" id="UP000050277"/>
    </source>
</evidence>
<feature type="transmembrane region" description="Helical" evidence="6">
    <location>
        <begin position="384"/>
        <end position="408"/>
    </location>
</feature>
<accession>A0A0N8GSS9</accession>
<dbReference type="InterPro" id="IPR011701">
    <property type="entry name" value="MFS"/>
</dbReference>
<feature type="transmembrane region" description="Helical" evidence="6">
    <location>
        <begin position="138"/>
        <end position="159"/>
    </location>
</feature>
<dbReference type="AlphaFoldDB" id="A0A0N8GSS9"/>
<keyword evidence="5 6" id="KW-0472">Membrane</keyword>
<dbReference type="GO" id="GO:0022857">
    <property type="term" value="F:transmembrane transporter activity"/>
    <property type="evidence" value="ECO:0007669"/>
    <property type="project" value="InterPro"/>
</dbReference>
<keyword evidence="2" id="KW-0813">Transport</keyword>
<sequence length="507" mass="53748">MAETRRWPWGLVWTALIIFLAALDQTVVITVLPNVVSTLGLSVDQALEQGIWVITGYLLGYTVAMPLLGRIADAYGHRRLFLAALGVFVVGSIGCALANSVWSLVAWRIVQAIGGGAVLPIGLAIAMDEVKPIHHATALGIMGAAGEAGGVLGPAYGGLISQIQLLDVDGWRWVFWLNVPLGAVLAWAIIRTLPNRQGNRGAVDYVGGGLIAISLTALTVALSRSLGSLAVEPSAESGNLDQYAVEWTSPLTIGLLALTVVSFIGFIWWERRTKTPLIELSAFRTPAFSAANITNLLVGMALIVGMVNVPFFVGTVLSGDALSGGLTLMRLTVMIPIGAVLGGMLMRRISARLVASLGMIITAVGFSLLGFWNLETNQWMLTLYLLLTGTGFGLVLPALSAAAIGNVARESMGTAAGLLNALRMVGITLGVSALASWSLAYRNSLNSRLVLTLEDLENGKALAAFTQNEMTVYHSTFFAAAVICLLALIPIWWLPRERSEGDTPLFA</sequence>
<dbReference type="OrthoDB" id="146256at2"/>
<feature type="domain" description="Major facilitator superfamily (MFS) profile" evidence="7">
    <location>
        <begin position="10"/>
        <end position="499"/>
    </location>
</feature>
<dbReference type="Proteomes" id="UP000050277">
    <property type="component" value="Unassembled WGS sequence"/>
</dbReference>
<reference evidence="8 9" key="1">
    <citation type="submission" date="2015-07" db="EMBL/GenBank/DDBJ databases">
        <title>Whole genome sequence of Herpetosiphon geysericola DSM 7119.</title>
        <authorList>
            <person name="Hemp J."/>
            <person name="Ward L.M."/>
            <person name="Pace L.A."/>
            <person name="Fischer W.W."/>
        </authorList>
    </citation>
    <scope>NUCLEOTIDE SEQUENCE [LARGE SCALE GENOMIC DNA]</scope>
    <source>
        <strain evidence="8 9">DSM 7119</strain>
    </source>
</reference>
<dbReference type="RefSeq" id="WP_054533914.1">
    <property type="nucleotide sequence ID" value="NZ_LGKP01000013.1"/>
</dbReference>
<feature type="transmembrane region" description="Helical" evidence="6">
    <location>
        <begin position="325"/>
        <end position="346"/>
    </location>
</feature>
<feature type="transmembrane region" description="Helical" evidence="6">
    <location>
        <begin position="247"/>
        <end position="269"/>
    </location>
</feature>
<dbReference type="CDD" id="cd17321">
    <property type="entry name" value="MFS_MMR_MDR_like"/>
    <property type="match status" value="1"/>
</dbReference>